<reference evidence="3 5" key="2">
    <citation type="submission" date="2020-07" db="EMBL/GenBank/DDBJ databases">
        <title>Sequencing the genomes of 1000 actinobacteria strains.</title>
        <authorList>
            <person name="Klenk H.-P."/>
        </authorList>
    </citation>
    <scope>NUCLEOTIDE SEQUENCE [LARGE SCALE GENOMIC DNA]</scope>
    <source>
        <strain evidence="3 5">DSM 10309</strain>
    </source>
</reference>
<dbReference type="EMBL" id="BJUV01000011">
    <property type="protein sequence ID" value="GEK83100.1"/>
    <property type="molecule type" value="Genomic_DNA"/>
</dbReference>
<protein>
    <recommendedName>
        <fullName evidence="1">SGNH domain-containing protein</fullName>
    </recommendedName>
</protein>
<dbReference type="AlphaFoldDB" id="A0A7W3JIB4"/>
<dbReference type="Proteomes" id="UP000321154">
    <property type="component" value="Unassembled WGS sequence"/>
</dbReference>
<evidence type="ECO:0000313" key="2">
    <source>
        <dbReference type="EMBL" id="GEK83100.1"/>
    </source>
</evidence>
<feature type="domain" description="SGNH" evidence="1">
    <location>
        <begin position="280"/>
        <end position="500"/>
    </location>
</feature>
<evidence type="ECO:0000313" key="5">
    <source>
        <dbReference type="Proteomes" id="UP000522688"/>
    </source>
</evidence>
<organism evidence="3 5">
    <name type="scientific">Frigoribacterium faeni</name>
    <dbReference type="NCBI Taxonomy" id="145483"/>
    <lineage>
        <taxon>Bacteria</taxon>
        <taxon>Bacillati</taxon>
        <taxon>Actinomycetota</taxon>
        <taxon>Actinomycetes</taxon>
        <taxon>Micrococcales</taxon>
        <taxon>Microbacteriaceae</taxon>
        <taxon>Frigoribacterium</taxon>
    </lineage>
</organism>
<dbReference type="EMBL" id="JACGWW010000002">
    <property type="protein sequence ID" value="MBA8813384.1"/>
    <property type="molecule type" value="Genomic_DNA"/>
</dbReference>
<gene>
    <name evidence="3" type="ORF">FB463_001633</name>
    <name evidence="2" type="ORF">FFA01_14090</name>
</gene>
<comment type="caution">
    <text evidence="3">The sequence shown here is derived from an EMBL/GenBank/DDBJ whole genome shotgun (WGS) entry which is preliminary data.</text>
</comment>
<evidence type="ECO:0000313" key="3">
    <source>
        <dbReference type="EMBL" id="MBA8813384.1"/>
    </source>
</evidence>
<accession>A0A7W3JIB4</accession>
<dbReference type="Pfam" id="PF19040">
    <property type="entry name" value="SGNH"/>
    <property type="match status" value="1"/>
</dbReference>
<dbReference type="RefSeq" id="WP_146854403.1">
    <property type="nucleotide sequence ID" value="NZ_BAAAHR010000001.1"/>
</dbReference>
<dbReference type="Proteomes" id="UP000522688">
    <property type="component" value="Unassembled WGS sequence"/>
</dbReference>
<evidence type="ECO:0000313" key="4">
    <source>
        <dbReference type="Proteomes" id="UP000321154"/>
    </source>
</evidence>
<dbReference type="OrthoDB" id="3404679at2"/>
<proteinExistence type="predicted"/>
<keyword evidence="4" id="KW-1185">Reference proteome</keyword>
<evidence type="ECO:0000259" key="1">
    <source>
        <dbReference type="Pfam" id="PF19040"/>
    </source>
</evidence>
<name>A0A7W3JIB4_9MICO</name>
<dbReference type="InterPro" id="IPR043968">
    <property type="entry name" value="SGNH"/>
</dbReference>
<reference evidence="2 4" key="1">
    <citation type="submission" date="2019-07" db="EMBL/GenBank/DDBJ databases">
        <title>Whole genome shotgun sequence of Frigoribacterium faeni NBRC 103066.</title>
        <authorList>
            <person name="Hosoyama A."/>
            <person name="Uohara A."/>
            <person name="Ohji S."/>
            <person name="Ichikawa N."/>
        </authorList>
    </citation>
    <scope>NUCLEOTIDE SEQUENCE [LARGE SCALE GENOMIC DNA]</scope>
    <source>
        <strain evidence="2 4">NBRC 103066</strain>
    </source>
</reference>
<sequence length="508" mass="51943">MTTSRTGLTSRPRLLAVVLAAVVVLGGLLPAAPAQALSAVTLTATVSPGTVAYGKPVTVTGTATSAGRPLAGARVKVVQYTSGGGWVLVDAVTSNASGAYSYSFTPTWGRTIRTELARTATHVAAASTSTPVYVQPQIYGSAVSGDGSAKPGAVRQFTGSVHGGLAGKRIKVERFDPSGWVLAAQAYVQPGGAFSVPVTTARFGNQGYRVVMPSQAGLITKQLGVVDVGSYGGTVARYADSRACYGASALPGPCTNNALGVTPSISGKAYEGDTQGAFSCYSSDVTAAVPSCSYGSTRGDALRVALTGDSHAAMLSTGLLQRLTDLNWRLDTYLGRGCVLSAPIRGDTCETRSKALAASLGTGTYDLVLVTAVRDTNKAAPEADPKIAGYAAAWKPIIAKGTTVAAVSDNPTLPQAVLDCVDRATNYTQASKCQTSRSTAFTLSDPLAATVAAVPGSVSVDLSDKQCTATACGALVGHVMAYRDKHHLTATFEKSLAPHLVERLAPAL</sequence>